<accession>R7QS07</accession>
<comment type="subcellular location">
    <subcellularLocation>
        <location evidence="1">Nucleus</location>
        <location evidence="1">Nucleolus</location>
    </subcellularLocation>
</comment>
<feature type="domain" description="UTP23 sensor motif region" evidence="8">
    <location>
        <begin position="197"/>
        <end position="215"/>
    </location>
</feature>
<reference evidence="10" key="1">
    <citation type="journal article" date="2013" name="Proc. Natl. Acad. Sci. U.S.A.">
        <title>Genome structure and metabolic features in the red seaweed Chondrus crispus shed light on evolution of the Archaeplastida.</title>
        <authorList>
            <person name="Collen J."/>
            <person name="Porcel B."/>
            <person name="Carre W."/>
            <person name="Ball S.G."/>
            <person name="Chaparro C."/>
            <person name="Tonon T."/>
            <person name="Barbeyron T."/>
            <person name="Michel G."/>
            <person name="Noel B."/>
            <person name="Valentin K."/>
            <person name="Elias M."/>
            <person name="Artiguenave F."/>
            <person name="Arun A."/>
            <person name="Aury J.M."/>
            <person name="Barbosa-Neto J.F."/>
            <person name="Bothwell J.H."/>
            <person name="Bouget F.Y."/>
            <person name="Brillet L."/>
            <person name="Cabello-Hurtado F."/>
            <person name="Capella-Gutierrez S."/>
            <person name="Charrier B."/>
            <person name="Cladiere L."/>
            <person name="Cock J.M."/>
            <person name="Coelho S.M."/>
            <person name="Colleoni C."/>
            <person name="Czjzek M."/>
            <person name="Da Silva C."/>
            <person name="Delage L."/>
            <person name="Denoeud F."/>
            <person name="Deschamps P."/>
            <person name="Dittami S.M."/>
            <person name="Gabaldon T."/>
            <person name="Gachon C.M."/>
            <person name="Groisillier A."/>
            <person name="Herve C."/>
            <person name="Jabbari K."/>
            <person name="Katinka M."/>
            <person name="Kloareg B."/>
            <person name="Kowalczyk N."/>
            <person name="Labadie K."/>
            <person name="Leblanc C."/>
            <person name="Lopez P.J."/>
            <person name="McLachlan D.H."/>
            <person name="Meslet-Cladiere L."/>
            <person name="Moustafa A."/>
            <person name="Nehr Z."/>
            <person name="Nyvall Collen P."/>
            <person name="Panaud O."/>
            <person name="Partensky F."/>
            <person name="Poulain J."/>
            <person name="Rensing S.A."/>
            <person name="Rousvoal S."/>
            <person name="Samson G."/>
            <person name="Symeonidi A."/>
            <person name="Weissenbach J."/>
            <person name="Zambounis A."/>
            <person name="Wincker P."/>
            <person name="Boyen C."/>
        </authorList>
    </citation>
    <scope>NUCLEOTIDE SEQUENCE [LARGE SCALE GENOMIC DNA]</scope>
    <source>
        <strain evidence="10">cv. Stackhouse</strain>
    </source>
</reference>
<dbReference type="Pfam" id="PF04900">
    <property type="entry name" value="Fcf1"/>
    <property type="match status" value="1"/>
</dbReference>
<keyword evidence="2" id="KW-0690">Ribosome biogenesis</keyword>
<gene>
    <name evidence="9" type="ORF">CHC_T00000760001</name>
</gene>
<evidence type="ECO:0000256" key="2">
    <source>
        <dbReference type="ARBA" id="ARBA00022517"/>
    </source>
</evidence>
<dbReference type="Gramene" id="CDF40493">
    <property type="protein sequence ID" value="CDF40493"/>
    <property type="gene ID" value="CHC_T00000760001"/>
</dbReference>
<dbReference type="EMBL" id="HG002191">
    <property type="protein sequence ID" value="CDF40493.1"/>
    <property type="molecule type" value="Genomic_DNA"/>
</dbReference>
<keyword evidence="10" id="KW-1185">Reference proteome</keyword>
<dbReference type="AlphaFoldDB" id="R7QS07"/>
<feature type="compositionally biased region" description="Polar residues" evidence="7">
    <location>
        <begin position="402"/>
        <end position="431"/>
    </location>
</feature>
<feature type="compositionally biased region" description="Polar residues" evidence="7">
    <location>
        <begin position="251"/>
        <end position="261"/>
    </location>
</feature>
<protein>
    <recommendedName>
        <fullName evidence="8">UTP23 sensor motif region domain-containing protein</fullName>
    </recommendedName>
</protein>
<dbReference type="InterPro" id="IPR006984">
    <property type="entry name" value="Fcf1/UTP23"/>
</dbReference>
<dbReference type="KEGG" id="ccp:CHC_T00000760001"/>
<evidence type="ECO:0000256" key="7">
    <source>
        <dbReference type="SAM" id="MobiDB-lite"/>
    </source>
</evidence>
<dbReference type="CDD" id="cd08553">
    <property type="entry name" value="PIN_Fcf1-like"/>
    <property type="match status" value="1"/>
</dbReference>
<evidence type="ECO:0000256" key="4">
    <source>
        <dbReference type="ARBA" id="ARBA00023242"/>
    </source>
</evidence>
<dbReference type="GeneID" id="17318507"/>
<evidence type="ECO:0000313" key="10">
    <source>
        <dbReference type="Proteomes" id="UP000012073"/>
    </source>
</evidence>
<comment type="similarity">
    <text evidence="6">Belongs to the UTP23/FCF1 family. UTP23 subfamily.</text>
</comment>
<evidence type="ECO:0000313" key="9">
    <source>
        <dbReference type="EMBL" id="CDF40493.1"/>
    </source>
</evidence>
<dbReference type="InterPro" id="IPR057776">
    <property type="entry name" value="UTP23_sensor"/>
</dbReference>
<dbReference type="RefSeq" id="XP_005710787.1">
    <property type="nucleotide sequence ID" value="XM_005710730.1"/>
</dbReference>
<feature type="compositionally biased region" description="Basic and acidic residues" evidence="7">
    <location>
        <begin position="262"/>
        <end position="276"/>
    </location>
</feature>
<dbReference type="PANTHER" id="PTHR12416">
    <property type="entry name" value="RRNA-PROCESSING PROTEIN UTP23 HOMOLOG"/>
    <property type="match status" value="1"/>
</dbReference>
<feature type="compositionally biased region" description="Polar residues" evidence="7">
    <location>
        <begin position="474"/>
        <end position="487"/>
    </location>
</feature>
<sequence>MRTATGKGNNARKVLSYYSVNFAISAPYQVLCDGPTIFQSMRKDIFLKHALPTLLGGTAYPVVTDCIVKELRALGEDFSNASIFAKRATRVPCAHQDDVSASECIMARLRVPLEKKLFCATNDTELLAKISRTPGIPTITIVNETKLALRSPSRATLYHVQKQENAKTSCLGTSDKAFLKKFETETASKDHAPNPAKKRKRAKGPNPLSMKKAKKAGVQPCSKQSQSTQEFHNKGNQSESSLPRGDKTTKVSEASIPQGNSSDEKTKSEVGLHDENTVAGVRQESKKKRKRRKPKRSGTTAFIASPTTTEAEQTDGPVGLGGNVVVDALPKSKRAGEGPPELSDMNEIAQGETQKPKKTSATANTRRIGLKVKSKVTDTPISKAPVSGTKPIEDDNEEGRPTSMTLVIAGQQQTRVLSNPLNGTQLLSSMQGLEGSLRHGPVVGTPPQALPPPAKKKQRKNRRRRPKKNEESPETNQRSIAPQVSTE</sequence>
<dbReference type="Pfam" id="PF24779">
    <property type="entry name" value="UTP23_sensor"/>
    <property type="match status" value="1"/>
</dbReference>
<feature type="compositionally biased region" description="Basic residues" evidence="7">
    <location>
        <begin position="285"/>
        <end position="296"/>
    </location>
</feature>
<keyword evidence="3" id="KW-0698">rRNA processing</keyword>
<evidence type="ECO:0000259" key="8">
    <source>
        <dbReference type="Pfam" id="PF24779"/>
    </source>
</evidence>
<evidence type="ECO:0000256" key="3">
    <source>
        <dbReference type="ARBA" id="ARBA00022552"/>
    </source>
</evidence>
<dbReference type="STRING" id="2769.R7QS07"/>
<feature type="region of interest" description="Disordered" evidence="7">
    <location>
        <begin position="184"/>
        <end position="487"/>
    </location>
</feature>
<organism evidence="9 10">
    <name type="scientific">Chondrus crispus</name>
    <name type="common">Carrageen Irish moss</name>
    <name type="synonym">Polymorpha crispa</name>
    <dbReference type="NCBI Taxonomy" id="2769"/>
    <lineage>
        <taxon>Eukaryota</taxon>
        <taxon>Rhodophyta</taxon>
        <taxon>Florideophyceae</taxon>
        <taxon>Rhodymeniophycidae</taxon>
        <taxon>Gigartinales</taxon>
        <taxon>Gigartinaceae</taxon>
        <taxon>Chondrus</taxon>
    </lineage>
</organism>
<evidence type="ECO:0000256" key="6">
    <source>
        <dbReference type="ARBA" id="ARBA00038503"/>
    </source>
</evidence>
<name>R7QS07_CHOCR</name>
<keyword evidence="4" id="KW-0539">Nucleus</keyword>
<dbReference type="InterPro" id="IPR029060">
    <property type="entry name" value="PIN-like_dom_sf"/>
</dbReference>
<evidence type="ECO:0000256" key="5">
    <source>
        <dbReference type="ARBA" id="ARBA00037300"/>
    </source>
</evidence>
<dbReference type="OMA" id="ASECIMA"/>
<feature type="compositionally biased region" description="Polar residues" evidence="7">
    <location>
        <begin position="221"/>
        <end position="241"/>
    </location>
</feature>
<feature type="compositionally biased region" description="Polar residues" evidence="7">
    <location>
        <begin position="297"/>
        <end position="311"/>
    </location>
</feature>
<dbReference type="Gene3D" id="3.40.50.1010">
    <property type="entry name" value="5'-nuclease"/>
    <property type="match status" value="1"/>
</dbReference>
<dbReference type="OrthoDB" id="25675at2759"/>
<feature type="compositionally biased region" description="Basic residues" evidence="7">
    <location>
        <begin position="454"/>
        <end position="467"/>
    </location>
</feature>
<proteinExistence type="inferred from homology"/>
<evidence type="ECO:0000256" key="1">
    <source>
        <dbReference type="ARBA" id="ARBA00004604"/>
    </source>
</evidence>
<dbReference type="Proteomes" id="UP000012073">
    <property type="component" value="Unassembled WGS sequence"/>
</dbReference>
<comment type="function">
    <text evidence="5">Involved in rRNA-processing and ribosome biogenesis.</text>
</comment>
<dbReference type="SUPFAM" id="SSF88723">
    <property type="entry name" value="PIN domain-like"/>
    <property type="match status" value="1"/>
</dbReference>
<dbReference type="GO" id="GO:0032040">
    <property type="term" value="C:small-subunit processome"/>
    <property type="evidence" value="ECO:0007669"/>
    <property type="project" value="InterPro"/>
</dbReference>
<dbReference type="GO" id="GO:0006364">
    <property type="term" value="P:rRNA processing"/>
    <property type="evidence" value="ECO:0007669"/>
    <property type="project" value="UniProtKB-KW"/>
</dbReference>